<feature type="domain" description="NADH:ubiquinone oxidoreductase intermediate-associated protein 30" evidence="2">
    <location>
        <begin position="8"/>
        <end position="158"/>
    </location>
</feature>
<dbReference type="RefSeq" id="WP_386402863.1">
    <property type="nucleotide sequence ID" value="NZ_JBHTJH010000002.1"/>
</dbReference>
<evidence type="ECO:0000313" key="4">
    <source>
        <dbReference type="Proteomes" id="UP001596978"/>
    </source>
</evidence>
<accession>A0ABW3CUC8</accession>
<dbReference type="EMBL" id="JBHTJH010000002">
    <property type="protein sequence ID" value="MFD0860889.1"/>
    <property type="molecule type" value="Genomic_DNA"/>
</dbReference>
<name>A0ABW3CUC8_9FLAO</name>
<dbReference type="Gene3D" id="2.60.120.430">
    <property type="entry name" value="Galactose-binding lectin"/>
    <property type="match status" value="1"/>
</dbReference>
<dbReference type="PANTHER" id="PTHR13194:SF19">
    <property type="entry name" value="NAD(P)-BINDING ROSSMANN-FOLD SUPERFAMILY PROTEIN"/>
    <property type="match status" value="1"/>
</dbReference>
<organism evidence="3 4">
    <name type="scientific">Sungkyunkwania multivorans</name>
    <dbReference type="NCBI Taxonomy" id="1173618"/>
    <lineage>
        <taxon>Bacteria</taxon>
        <taxon>Pseudomonadati</taxon>
        <taxon>Bacteroidota</taxon>
        <taxon>Flavobacteriia</taxon>
        <taxon>Flavobacteriales</taxon>
        <taxon>Flavobacteriaceae</taxon>
        <taxon>Sungkyunkwania</taxon>
    </lineage>
</organism>
<comment type="similarity">
    <text evidence="1">Belongs to the CIA30 family.</text>
</comment>
<dbReference type="InterPro" id="IPR013857">
    <property type="entry name" value="NADH-UbQ_OxRdtase-assoc_prot30"/>
</dbReference>
<dbReference type="InterPro" id="IPR039131">
    <property type="entry name" value="NDUFAF1"/>
</dbReference>
<keyword evidence="4" id="KW-1185">Reference proteome</keyword>
<evidence type="ECO:0000259" key="2">
    <source>
        <dbReference type="Pfam" id="PF08547"/>
    </source>
</evidence>
<proteinExistence type="inferred from homology"/>
<protein>
    <submittedName>
        <fullName evidence="3">CIA30 family protein</fullName>
    </submittedName>
</protein>
<dbReference type="PANTHER" id="PTHR13194">
    <property type="entry name" value="COMPLEX I INTERMEDIATE-ASSOCIATED PROTEIN 30"/>
    <property type="match status" value="1"/>
</dbReference>
<dbReference type="InterPro" id="IPR008979">
    <property type="entry name" value="Galactose-bd-like_sf"/>
</dbReference>
<evidence type="ECO:0000256" key="1">
    <source>
        <dbReference type="ARBA" id="ARBA00007884"/>
    </source>
</evidence>
<dbReference type="Pfam" id="PF08547">
    <property type="entry name" value="CIA30"/>
    <property type="match status" value="1"/>
</dbReference>
<reference evidence="4" key="1">
    <citation type="journal article" date="2019" name="Int. J. Syst. Evol. Microbiol.">
        <title>The Global Catalogue of Microorganisms (GCM) 10K type strain sequencing project: providing services to taxonomists for standard genome sequencing and annotation.</title>
        <authorList>
            <consortium name="The Broad Institute Genomics Platform"/>
            <consortium name="The Broad Institute Genome Sequencing Center for Infectious Disease"/>
            <person name="Wu L."/>
            <person name="Ma J."/>
        </authorList>
    </citation>
    <scope>NUCLEOTIDE SEQUENCE [LARGE SCALE GENOMIC DNA]</scope>
    <source>
        <strain evidence="4">CCUG 62952</strain>
    </source>
</reference>
<dbReference type="SUPFAM" id="SSF49785">
    <property type="entry name" value="Galactose-binding domain-like"/>
    <property type="match status" value="1"/>
</dbReference>
<dbReference type="Proteomes" id="UP001596978">
    <property type="component" value="Unassembled WGS sequence"/>
</dbReference>
<sequence length="164" mass="18726">MMTELILFDFNRETDINEWRVVNDGVMGGLSEGSIRLNSDGHAVFSGSISLKNNGGFSSVRHRYKTKEVSGYSKVMLRVKGDGKKYQFRIKSNRYDRHSYIGEFTTSGDWETIEIDFSKMYPAFRGRTLDISNYPGAQLEEIAFLIGNKKAEDFKLLIDSISLR</sequence>
<evidence type="ECO:0000313" key="3">
    <source>
        <dbReference type="EMBL" id="MFD0860889.1"/>
    </source>
</evidence>
<comment type="caution">
    <text evidence="3">The sequence shown here is derived from an EMBL/GenBank/DDBJ whole genome shotgun (WGS) entry which is preliminary data.</text>
</comment>
<gene>
    <name evidence="3" type="ORF">ACFQ1M_01605</name>
</gene>